<feature type="binding site" evidence="14">
    <location>
        <position position="153"/>
    </location>
    <ligand>
        <name>ATP</name>
        <dbReference type="ChEBI" id="CHEBI:30616"/>
    </ligand>
</feature>
<proteinExistence type="inferred from homology"/>
<dbReference type="RefSeq" id="WP_044417132.1">
    <property type="nucleotide sequence ID" value="NZ_JXXE01000610.1"/>
</dbReference>
<dbReference type="InterPro" id="IPR017945">
    <property type="entry name" value="DHBP_synth_RibB-like_a/b_dom"/>
</dbReference>
<reference evidence="16 17" key="1">
    <citation type="submission" date="2014-11" db="EMBL/GenBank/DDBJ databases">
        <title>Genomics and ecophysiology of heterotrophic nitrogen fixing bacteria isolated from estuarine surface water.</title>
        <authorList>
            <person name="Bentzon-Tilia M."/>
            <person name="Severin I."/>
            <person name="Hansen L.H."/>
            <person name="Riemann L."/>
        </authorList>
    </citation>
    <scope>NUCLEOTIDE SEQUENCE [LARGE SCALE GENOMIC DNA]</scope>
    <source>
        <strain evidence="16 17">BAL398</strain>
    </source>
</reference>
<name>A0A0D7E4H7_RHOPL</name>
<dbReference type="PANTHER" id="PTHR17490:SF16">
    <property type="entry name" value="THREONYLCARBAMOYL-AMP SYNTHASE"/>
    <property type="match status" value="1"/>
</dbReference>
<comment type="catalytic activity">
    <reaction evidence="12 13">
        <text>L-threonine + hydrogencarbonate + ATP = L-threonylcarbamoyladenylate + diphosphate + H2O</text>
        <dbReference type="Rhea" id="RHEA:36407"/>
        <dbReference type="ChEBI" id="CHEBI:15377"/>
        <dbReference type="ChEBI" id="CHEBI:17544"/>
        <dbReference type="ChEBI" id="CHEBI:30616"/>
        <dbReference type="ChEBI" id="CHEBI:33019"/>
        <dbReference type="ChEBI" id="CHEBI:57926"/>
        <dbReference type="ChEBI" id="CHEBI:73682"/>
        <dbReference type="EC" id="2.7.7.87"/>
    </reaction>
</comment>
<dbReference type="Gene3D" id="3.90.870.10">
    <property type="entry name" value="DHBP synthase"/>
    <property type="match status" value="1"/>
</dbReference>
<keyword evidence="10 13" id="KW-0067">ATP-binding</keyword>
<evidence type="ECO:0000256" key="5">
    <source>
        <dbReference type="ARBA" id="ARBA00022490"/>
    </source>
</evidence>
<dbReference type="PIRSF" id="PIRSF004930">
    <property type="entry name" value="Tln_factor_SUA5"/>
    <property type="match status" value="1"/>
</dbReference>
<evidence type="ECO:0000256" key="2">
    <source>
        <dbReference type="ARBA" id="ARBA00007663"/>
    </source>
</evidence>
<feature type="binding site" evidence="14">
    <location>
        <position position="143"/>
    </location>
    <ligand>
        <name>L-threonine</name>
        <dbReference type="ChEBI" id="CHEBI:57926"/>
    </ligand>
</feature>
<dbReference type="NCBIfam" id="TIGR00057">
    <property type="entry name" value="L-threonylcarbamoyladenylate synthase"/>
    <property type="match status" value="1"/>
</dbReference>
<feature type="binding site" evidence="14">
    <location>
        <position position="123"/>
    </location>
    <ligand>
        <name>L-threonine</name>
        <dbReference type="ChEBI" id="CHEBI:57926"/>
    </ligand>
</feature>
<dbReference type="FunFam" id="3.90.870.10:FF:000009">
    <property type="entry name" value="Threonylcarbamoyl-AMP synthase, putative"/>
    <property type="match status" value="1"/>
</dbReference>
<evidence type="ECO:0000256" key="7">
    <source>
        <dbReference type="ARBA" id="ARBA00022694"/>
    </source>
</evidence>
<keyword evidence="8 13" id="KW-0548">Nucleotidyltransferase</keyword>
<comment type="subcellular location">
    <subcellularLocation>
        <location evidence="1 13">Cytoplasm</location>
    </subcellularLocation>
</comment>
<dbReference type="SUPFAM" id="SSF55821">
    <property type="entry name" value="YrdC/RibB"/>
    <property type="match status" value="1"/>
</dbReference>
<dbReference type="Gene3D" id="3.40.50.11030">
    <property type="entry name" value="Threonylcarbamoyl-AMP synthase, C-terminal domain"/>
    <property type="match status" value="1"/>
</dbReference>
<dbReference type="GO" id="GO:0061710">
    <property type="term" value="F:L-threonylcarbamoyladenylate synthase"/>
    <property type="evidence" value="ECO:0007669"/>
    <property type="project" value="UniProtKB-EC"/>
</dbReference>
<dbReference type="GO" id="GO:0005524">
    <property type="term" value="F:ATP binding"/>
    <property type="evidence" value="ECO:0007669"/>
    <property type="project" value="UniProtKB-UniRule"/>
</dbReference>
<evidence type="ECO:0000256" key="14">
    <source>
        <dbReference type="PIRSR" id="PIRSR004930-1"/>
    </source>
</evidence>
<organism evidence="16 17">
    <name type="scientific">Rhodopseudomonas palustris</name>
    <dbReference type="NCBI Taxonomy" id="1076"/>
    <lineage>
        <taxon>Bacteria</taxon>
        <taxon>Pseudomonadati</taxon>
        <taxon>Pseudomonadota</taxon>
        <taxon>Alphaproteobacteria</taxon>
        <taxon>Hyphomicrobiales</taxon>
        <taxon>Nitrobacteraceae</taxon>
        <taxon>Rhodopseudomonas</taxon>
    </lineage>
</organism>
<dbReference type="EC" id="2.7.7.87" evidence="3 13"/>
<dbReference type="InterPro" id="IPR005145">
    <property type="entry name" value="Sua5_C"/>
</dbReference>
<evidence type="ECO:0000313" key="17">
    <source>
        <dbReference type="Proteomes" id="UP000032515"/>
    </source>
</evidence>
<feature type="binding site" evidence="14">
    <location>
        <position position="59"/>
    </location>
    <ligand>
        <name>ATP</name>
        <dbReference type="ChEBI" id="CHEBI:30616"/>
    </ligand>
</feature>
<dbReference type="InterPro" id="IPR006070">
    <property type="entry name" value="Sua5-like_dom"/>
</dbReference>
<dbReference type="Pfam" id="PF03481">
    <property type="entry name" value="Sua5_C"/>
    <property type="match status" value="1"/>
</dbReference>
<feature type="binding site" evidence="14">
    <location>
        <position position="36"/>
    </location>
    <ligand>
        <name>L-threonine</name>
        <dbReference type="ChEBI" id="CHEBI:57926"/>
    </ligand>
</feature>
<evidence type="ECO:0000313" key="16">
    <source>
        <dbReference type="EMBL" id="KIZ35758.1"/>
    </source>
</evidence>
<protein>
    <recommendedName>
        <fullName evidence="4 13">Threonylcarbamoyl-AMP synthase</fullName>
        <shortName evidence="13">TC-AMP synthase</shortName>
        <ecNumber evidence="3 13">2.7.7.87</ecNumber>
    </recommendedName>
    <alternativeName>
        <fullName evidence="11 13">L-threonylcarbamoyladenylate synthase</fullName>
    </alternativeName>
</protein>
<comment type="function">
    <text evidence="13">Required for the formation of a threonylcarbamoyl group on adenosine at position 37 (t(6)A37) in tRNAs that read codons beginning with adenine.</text>
</comment>
<dbReference type="GO" id="GO:0005737">
    <property type="term" value="C:cytoplasm"/>
    <property type="evidence" value="ECO:0007669"/>
    <property type="project" value="UniProtKB-SubCell"/>
</dbReference>
<evidence type="ECO:0000256" key="6">
    <source>
        <dbReference type="ARBA" id="ARBA00022679"/>
    </source>
</evidence>
<dbReference type="PANTHER" id="PTHR17490">
    <property type="entry name" value="SUA5"/>
    <property type="match status" value="1"/>
</dbReference>
<dbReference type="PATRIC" id="fig|1076.23.peg.1512"/>
<dbReference type="InterPro" id="IPR050156">
    <property type="entry name" value="TC-AMP_synthase_SUA5"/>
</dbReference>
<evidence type="ECO:0000256" key="9">
    <source>
        <dbReference type="ARBA" id="ARBA00022741"/>
    </source>
</evidence>
<comment type="caution">
    <text evidence="16">The sequence shown here is derived from an EMBL/GenBank/DDBJ whole genome shotgun (WGS) entry which is preliminary data.</text>
</comment>
<evidence type="ECO:0000256" key="10">
    <source>
        <dbReference type="ARBA" id="ARBA00022840"/>
    </source>
</evidence>
<dbReference type="OrthoDB" id="9814580at2"/>
<evidence type="ECO:0000256" key="1">
    <source>
        <dbReference type="ARBA" id="ARBA00004496"/>
    </source>
</evidence>
<dbReference type="GO" id="GO:0008033">
    <property type="term" value="P:tRNA processing"/>
    <property type="evidence" value="ECO:0007669"/>
    <property type="project" value="UniProtKB-KW"/>
</dbReference>
<evidence type="ECO:0000259" key="15">
    <source>
        <dbReference type="PROSITE" id="PS51163"/>
    </source>
</evidence>
<dbReference type="InterPro" id="IPR038385">
    <property type="entry name" value="Sua5/YwlC_C"/>
</dbReference>
<dbReference type="EMBL" id="JXXE01000610">
    <property type="protein sequence ID" value="KIZ35758.1"/>
    <property type="molecule type" value="Genomic_DNA"/>
</dbReference>
<gene>
    <name evidence="16" type="ORF">OO17_25445</name>
</gene>
<keyword evidence="7 13" id="KW-0819">tRNA processing</keyword>
<sequence length="330" mass="33862">MTIRQATQTLEADDAAVLAAARCLKGGGLLAFPTETVYGLGADAGNPDAIARLYRAKGRPSFNPLIAHVADLAAARRLASFDATALALAEAFWPGPLTLVLPKLQGCAVADLATAGLDSVAIRVPSHPLARAILRAFGGAVVAPSANRSGHVSPTTAAHVKADLDGRIDLIVDGGKVAVGVESTILSCLGEPMLLRPGGLPRDAIERVLGHALRATPPSPRADSTRPLAPGMVASHYAPRAQVRLDADRLAPGEALLAFGTATLPGAASASAVLNLSERGDLIEAAANLFGHLRALDASGARGIAVMPIPRHDLGEAINDRLRRAAAPRD</sequence>
<feature type="binding site" evidence="14">
    <location>
        <position position="196"/>
    </location>
    <ligand>
        <name>ATP</name>
        <dbReference type="ChEBI" id="CHEBI:30616"/>
    </ligand>
</feature>
<dbReference type="GO" id="GO:0000049">
    <property type="term" value="F:tRNA binding"/>
    <property type="evidence" value="ECO:0007669"/>
    <property type="project" value="TreeGrafter"/>
</dbReference>
<dbReference type="GO" id="GO:0003725">
    <property type="term" value="F:double-stranded RNA binding"/>
    <property type="evidence" value="ECO:0007669"/>
    <property type="project" value="UniProtKB-UniRule"/>
</dbReference>
<feature type="domain" description="YrdC-like" evidence="15">
    <location>
        <begin position="14"/>
        <end position="200"/>
    </location>
</feature>
<dbReference type="AlphaFoldDB" id="A0A0D7E4H7"/>
<evidence type="ECO:0000256" key="8">
    <source>
        <dbReference type="ARBA" id="ARBA00022695"/>
    </source>
</evidence>
<feature type="binding site" evidence="14">
    <location>
        <position position="68"/>
    </location>
    <ligand>
        <name>L-threonine</name>
        <dbReference type="ChEBI" id="CHEBI:57926"/>
    </ligand>
</feature>
<feature type="binding site" evidence="14">
    <location>
        <position position="183"/>
    </location>
    <ligand>
        <name>L-threonine</name>
        <dbReference type="ChEBI" id="CHEBI:57926"/>
    </ligand>
</feature>
<dbReference type="Proteomes" id="UP000032515">
    <property type="component" value="Unassembled WGS sequence"/>
</dbReference>
<keyword evidence="6 13" id="KW-0808">Transferase</keyword>
<evidence type="ECO:0000256" key="4">
    <source>
        <dbReference type="ARBA" id="ARBA00015492"/>
    </source>
</evidence>
<evidence type="ECO:0000256" key="11">
    <source>
        <dbReference type="ARBA" id="ARBA00029774"/>
    </source>
</evidence>
<feature type="binding site" evidence="14">
    <location>
        <position position="63"/>
    </location>
    <ligand>
        <name>ATP</name>
        <dbReference type="ChEBI" id="CHEBI:30616"/>
    </ligand>
</feature>
<dbReference type="Pfam" id="PF01300">
    <property type="entry name" value="Sua5_yciO_yrdC"/>
    <property type="match status" value="1"/>
</dbReference>
<keyword evidence="5 13" id="KW-0963">Cytoplasm</keyword>
<feature type="binding site" evidence="14">
    <location>
        <position position="237"/>
    </location>
    <ligand>
        <name>ATP</name>
        <dbReference type="ChEBI" id="CHEBI:30616"/>
    </ligand>
</feature>
<comment type="similarity">
    <text evidence="2 13">Belongs to the SUA5 family.</text>
</comment>
<evidence type="ECO:0000256" key="3">
    <source>
        <dbReference type="ARBA" id="ARBA00012584"/>
    </source>
</evidence>
<accession>A0A0D7E4H7</accession>
<keyword evidence="9 13" id="KW-0547">Nucleotide-binding</keyword>
<evidence type="ECO:0000256" key="12">
    <source>
        <dbReference type="ARBA" id="ARBA00048366"/>
    </source>
</evidence>
<dbReference type="InterPro" id="IPR010923">
    <property type="entry name" value="T(6)A37_SUA5"/>
</dbReference>
<feature type="binding site" evidence="14">
    <location>
        <position position="145"/>
    </location>
    <ligand>
        <name>ATP</name>
        <dbReference type="ChEBI" id="CHEBI:30616"/>
    </ligand>
</feature>
<evidence type="ECO:0000256" key="13">
    <source>
        <dbReference type="PIRNR" id="PIRNR004930"/>
    </source>
</evidence>
<dbReference type="GO" id="GO:0006450">
    <property type="term" value="P:regulation of translational fidelity"/>
    <property type="evidence" value="ECO:0007669"/>
    <property type="project" value="TreeGrafter"/>
</dbReference>
<dbReference type="PROSITE" id="PS51163">
    <property type="entry name" value="YRDC"/>
    <property type="match status" value="1"/>
</dbReference>